<accession>A0A2W2DV66</accession>
<comment type="caution">
    <text evidence="1">The sequence shown here is derived from an EMBL/GenBank/DDBJ whole genome shotgun (WGS) entry which is preliminary data.</text>
</comment>
<name>A0A2W2DV66_9ACTN</name>
<dbReference type="Proteomes" id="UP000249304">
    <property type="component" value="Unassembled WGS sequence"/>
</dbReference>
<keyword evidence="2" id="KW-1185">Reference proteome</keyword>
<organism evidence="1 2">
    <name type="scientific">Nonomuraea aridisoli</name>
    <dbReference type="NCBI Taxonomy" id="2070368"/>
    <lineage>
        <taxon>Bacteria</taxon>
        <taxon>Bacillati</taxon>
        <taxon>Actinomycetota</taxon>
        <taxon>Actinomycetes</taxon>
        <taxon>Streptosporangiales</taxon>
        <taxon>Streptosporangiaceae</taxon>
        <taxon>Nonomuraea</taxon>
    </lineage>
</organism>
<evidence type="ECO:0000313" key="2">
    <source>
        <dbReference type="Proteomes" id="UP000249304"/>
    </source>
</evidence>
<dbReference type="AlphaFoldDB" id="A0A2W2DV66"/>
<reference evidence="1 2" key="1">
    <citation type="submission" date="2018-01" db="EMBL/GenBank/DDBJ databases">
        <title>Draft genome sequence of Nonomuraea sp. KC333.</title>
        <authorList>
            <person name="Sahin N."/>
            <person name="Saygin H."/>
            <person name="Ay H."/>
        </authorList>
    </citation>
    <scope>NUCLEOTIDE SEQUENCE [LARGE SCALE GENOMIC DNA]</scope>
    <source>
        <strain evidence="1 2">KC333</strain>
    </source>
</reference>
<protein>
    <submittedName>
        <fullName evidence="1">Uncharacterized protein</fullName>
    </submittedName>
</protein>
<proteinExistence type="predicted"/>
<sequence>MTMKAFWRFLLGDPPGHSADGRSMGLGLSTALKKYYSADDAEDYVRQWSAEHDIRKSPRH</sequence>
<gene>
    <name evidence="1" type="ORF">C1J01_28065</name>
</gene>
<evidence type="ECO:0000313" key="1">
    <source>
        <dbReference type="EMBL" id="PZG14061.1"/>
    </source>
</evidence>
<dbReference type="EMBL" id="POUD01000138">
    <property type="protein sequence ID" value="PZG14061.1"/>
    <property type="molecule type" value="Genomic_DNA"/>
</dbReference>